<name>A0A9Q1C706_HOLLE</name>
<feature type="compositionally biased region" description="Polar residues" evidence="2">
    <location>
        <begin position="1200"/>
        <end position="1215"/>
    </location>
</feature>
<sequence length="1243" mass="135388">MVKTRPNKTPNKLFDTDYVHTRTSKKVSKKKKPKKPSRRLSPRGKRKPVPPSSDSGEDSSPSPPRKKSRKRGRHEPEPSSKGLTIVFARKGRDMSISGKRGKKSSKPKSRHIEDPRSTSAAFKRKGMDRVSRPDSPTRGIEEVDRIKLAIDDVKSGEVSSVQKAAFKWRVHADKLYRRLKGSVRIDGRNGPPPVLSRAEEDKLTTWINTMSERGFPVSSGSLRNTVQNFLKQDKRDNPFTDDKPSMSWYKAFVRRNPKVKTVSSMMLTRSLKSTQAILEGWYMEFDNFLKSLDISDRPEKIWHFVAIDLSSATNQTSFASPNSPYENGGREKICTCIVSANAAGLVIPPFFVFRGHCAPSSWDPLVGAPLSSGLLFTQMGSSCKTMYSDWLENHFLPNVGSERPIALLLDCPEGHIDVDVFVTAQQNDVHLFRILPAIADIVSPIPEETLCNAWDKEAAAWNNSHPLVPVSIKNAARIVGKAWPKVDQPEVIIANFRRVGVYPVELGIVQELLTEKMRREIEMEDANRLSALRPAQSIISLELFESKLDKNKKEQFHRQLVAKESGDETDEYRQWKHLYEEVYGKIIPVHDVPVAEEEVTVSYVEHVVDHPHLIETEIQQTDEVVTVEMKKEIDPSEVILSTDLSSVPRDVINVALTMATDIATYRTEGDINHAANQFGSTISVSGPDNTVIVESADMSCVDGVNISSEVHNGGEVASSEEVVTTSEFSQSNGSTIVSTIVPSKTSNTEIGLSMGESPSVKRNKTVVNVVPVPQKTGKHTVVNVIRVTPGEKRDVSHSNIAVHQTPISLAASGSKQSSSSFFHPVSADGSADRNSFGKEHILPFIHISDTGEVSVGPPEESRKEIVEVTEVVEVDSSQLSAGIPPDQIIQQFEVTGVEEVGGDEPKDSVVVGEDNSSVGVDATPQTSEERVVISGEVGLGAGDGEEEFVYHINIPDIEAADSAASEEPSQSGEQMEGVEEGAVGETQNKTGDGIDSETKVASAIGNGSNQDDASAGIIAQPQDITGQNMNENTVTSDKPNTVSESMENVDLQEMNEEEQNIVIQVENVITDGTEAPVVIDPVPNSEESSNLQTLQTTEQNTDEKNLNSEGGQSAVISESAASTESSSAIQEMDTTTEENLVVQVEHIASDGTVEPVVSDLMANSAAFSEASKVGNLMQGDIIMEGDVKADEDEPPVDGESSVQKESQVEIDTNVTEIIATEGSGSEVTQPEVAIDSTSETKAE</sequence>
<dbReference type="GO" id="GO:0005634">
    <property type="term" value="C:nucleus"/>
    <property type="evidence" value="ECO:0007669"/>
    <property type="project" value="TreeGrafter"/>
</dbReference>
<protein>
    <recommendedName>
        <fullName evidence="3">HTH CENPB-type domain-containing protein</fullName>
    </recommendedName>
</protein>
<dbReference type="InterPro" id="IPR006600">
    <property type="entry name" value="HTH_CenpB_DNA-bd_dom"/>
</dbReference>
<feature type="region of interest" description="Disordered" evidence="2">
    <location>
        <begin position="1"/>
        <end position="137"/>
    </location>
</feature>
<gene>
    <name evidence="4" type="ORF">HOLleu_16942</name>
</gene>
<evidence type="ECO:0000313" key="4">
    <source>
        <dbReference type="EMBL" id="KAJ8039279.1"/>
    </source>
</evidence>
<reference evidence="4" key="1">
    <citation type="submission" date="2021-10" db="EMBL/GenBank/DDBJ databases">
        <title>Tropical sea cucumber genome reveals ecological adaptation and Cuvierian tubules defense mechanism.</title>
        <authorList>
            <person name="Chen T."/>
        </authorList>
    </citation>
    <scope>NUCLEOTIDE SEQUENCE</scope>
    <source>
        <strain evidence="4">Nanhai2018</strain>
        <tissue evidence="4">Muscle</tissue>
    </source>
</reference>
<dbReference type="SMART" id="SM00674">
    <property type="entry name" value="CENPB"/>
    <property type="match status" value="1"/>
</dbReference>
<feature type="compositionally biased region" description="Low complexity" evidence="2">
    <location>
        <begin position="960"/>
        <end position="969"/>
    </location>
</feature>
<dbReference type="PANTHER" id="PTHR19303">
    <property type="entry name" value="TRANSPOSON"/>
    <property type="match status" value="1"/>
</dbReference>
<accession>A0A9Q1C706</accession>
<feature type="region of interest" description="Disordered" evidence="2">
    <location>
        <begin position="960"/>
        <end position="995"/>
    </location>
</feature>
<feature type="region of interest" description="Disordered" evidence="2">
    <location>
        <begin position="899"/>
        <end position="927"/>
    </location>
</feature>
<evidence type="ECO:0000256" key="1">
    <source>
        <dbReference type="ARBA" id="ARBA00023125"/>
    </source>
</evidence>
<feature type="compositionally biased region" description="Polar residues" evidence="2">
    <location>
        <begin position="914"/>
        <end position="926"/>
    </location>
</feature>
<feature type="compositionally biased region" description="Basic residues" evidence="2">
    <location>
        <begin position="22"/>
        <end position="48"/>
    </location>
</feature>
<dbReference type="InterPro" id="IPR050863">
    <property type="entry name" value="CenT-Element_Derived"/>
</dbReference>
<organism evidence="4 5">
    <name type="scientific">Holothuria leucospilota</name>
    <name type="common">Black long sea cucumber</name>
    <name type="synonym">Mertensiothuria leucospilota</name>
    <dbReference type="NCBI Taxonomy" id="206669"/>
    <lineage>
        <taxon>Eukaryota</taxon>
        <taxon>Metazoa</taxon>
        <taxon>Echinodermata</taxon>
        <taxon>Eleutherozoa</taxon>
        <taxon>Echinozoa</taxon>
        <taxon>Holothuroidea</taxon>
        <taxon>Aspidochirotacea</taxon>
        <taxon>Aspidochirotida</taxon>
        <taxon>Holothuriidae</taxon>
        <taxon>Holothuria</taxon>
    </lineage>
</organism>
<feature type="compositionally biased region" description="Low complexity" evidence="2">
    <location>
        <begin position="1113"/>
        <end position="1129"/>
    </location>
</feature>
<feature type="compositionally biased region" description="Basic residues" evidence="2">
    <location>
        <begin position="99"/>
        <end position="109"/>
    </location>
</feature>
<feature type="domain" description="HTH CENPB-type" evidence="3">
    <location>
        <begin position="187"/>
        <end position="262"/>
    </location>
</feature>
<dbReference type="EMBL" id="JAIZAY010000007">
    <property type="protein sequence ID" value="KAJ8039279.1"/>
    <property type="molecule type" value="Genomic_DNA"/>
</dbReference>
<keyword evidence="1" id="KW-0238">DNA-binding</keyword>
<evidence type="ECO:0000313" key="5">
    <source>
        <dbReference type="Proteomes" id="UP001152320"/>
    </source>
</evidence>
<dbReference type="GO" id="GO:0003677">
    <property type="term" value="F:DNA binding"/>
    <property type="evidence" value="ECO:0007669"/>
    <property type="project" value="UniProtKB-KW"/>
</dbReference>
<evidence type="ECO:0000256" key="2">
    <source>
        <dbReference type="SAM" id="MobiDB-lite"/>
    </source>
</evidence>
<feature type="region of interest" description="Disordered" evidence="2">
    <location>
        <begin position="1097"/>
        <end position="1135"/>
    </location>
</feature>
<dbReference type="AlphaFoldDB" id="A0A9Q1C706"/>
<dbReference type="OrthoDB" id="7697906at2759"/>
<proteinExistence type="predicted"/>
<keyword evidence="5" id="KW-1185">Reference proteome</keyword>
<comment type="caution">
    <text evidence="4">The sequence shown here is derived from an EMBL/GenBank/DDBJ whole genome shotgun (WGS) entry which is preliminary data.</text>
</comment>
<feature type="compositionally biased region" description="Basic residues" evidence="2">
    <location>
        <begin position="64"/>
        <end position="73"/>
    </location>
</feature>
<dbReference type="Pfam" id="PF03221">
    <property type="entry name" value="HTH_Tnp_Tc5"/>
    <property type="match status" value="1"/>
</dbReference>
<dbReference type="PANTHER" id="PTHR19303:SF74">
    <property type="entry name" value="POGO TRANSPOSABLE ELEMENT WITH KRAB DOMAIN"/>
    <property type="match status" value="1"/>
</dbReference>
<feature type="region of interest" description="Disordered" evidence="2">
    <location>
        <begin position="1187"/>
        <end position="1243"/>
    </location>
</feature>
<evidence type="ECO:0000259" key="3">
    <source>
        <dbReference type="PROSITE" id="PS51253"/>
    </source>
</evidence>
<dbReference type="Proteomes" id="UP001152320">
    <property type="component" value="Chromosome 7"/>
</dbReference>
<dbReference type="PROSITE" id="PS51253">
    <property type="entry name" value="HTH_CENPB"/>
    <property type="match status" value="1"/>
</dbReference>